<dbReference type="GO" id="GO:0005739">
    <property type="term" value="C:mitochondrion"/>
    <property type="evidence" value="ECO:0007669"/>
    <property type="project" value="TreeGrafter"/>
</dbReference>
<evidence type="ECO:0000256" key="4">
    <source>
        <dbReference type="ARBA" id="ARBA00023014"/>
    </source>
</evidence>
<keyword evidence="4" id="KW-0411">Iron-sulfur</keyword>
<dbReference type="Gene3D" id="3.10.20.30">
    <property type="match status" value="1"/>
</dbReference>
<dbReference type="EMBL" id="CAICTM010000189">
    <property type="protein sequence ID" value="CAB9504234.1"/>
    <property type="molecule type" value="Genomic_DNA"/>
</dbReference>
<sequence length="336" mass="36691">MSGKLSLAMLLLLAQNAETFSFDSCFRPLRTFPTATNGPWPAVRCSSQLYLAGSNDNDDPTEEEQAFNFLLEIASKLKLEIFDLEEGIYGYDCKDLRYGLEVVQTSIDLTEQAAGLGLVLTEMASAPDGRGLVLISQVTGNAAKANPPIQVGDAISGIRAGGQFRERVTGANYDVTVQEIGKAKEIAMNSDQRIFLELNRLVERARITVQVDREGKSEAVEIDALAGENLRRLLMRKGIKLYDRKTKRFDMPFASGDCAGEGLCGTCLVAVNKGADLLSPMDNTEKLIMQGRPLSWRASCRTVVGGNNQPGTIMLSTQPQSRFEDELDPGVRSLDL</sequence>
<evidence type="ECO:0000313" key="7">
    <source>
        <dbReference type="Proteomes" id="UP001153069"/>
    </source>
</evidence>
<dbReference type="InterPro" id="IPR012675">
    <property type="entry name" value="Beta-grasp_dom_sf"/>
</dbReference>
<evidence type="ECO:0000256" key="2">
    <source>
        <dbReference type="ARBA" id="ARBA00022723"/>
    </source>
</evidence>
<protein>
    <submittedName>
        <fullName evidence="6">2Fe-2S iron-sulfur cluster binding domain</fullName>
    </submittedName>
</protein>
<gene>
    <name evidence="6" type="ORF">SEMRO_190_G081820.1</name>
</gene>
<dbReference type="InterPro" id="IPR036010">
    <property type="entry name" value="2Fe-2S_ferredoxin-like_sf"/>
</dbReference>
<dbReference type="SUPFAM" id="SSF54292">
    <property type="entry name" value="2Fe-2S ferredoxin-like"/>
    <property type="match status" value="1"/>
</dbReference>
<dbReference type="InterPro" id="IPR001055">
    <property type="entry name" value="Adrenodoxin-like"/>
</dbReference>
<evidence type="ECO:0000313" key="6">
    <source>
        <dbReference type="EMBL" id="CAB9504234.1"/>
    </source>
</evidence>
<proteinExistence type="predicted"/>
<evidence type="ECO:0000256" key="5">
    <source>
        <dbReference type="SAM" id="SignalP"/>
    </source>
</evidence>
<dbReference type="GO" id="GO:0140647">
    <property type="term" value="P:P450-containing electron transport chain"/>
    <property type="evidence" value="ECO:0007669"/>
    <property type="project" value="InterPro"/>
</dbReference>
<dbReference type="AlphaFoldDB" id="A0A9N8DKE2"/>
<dbReference type="PANTHER" id="PTHR23426">
    <property type="entry name" value="FERREDOXIN/ADRENODOXIN"/>
    <property type="match status" value="1"/>
</dbReference>
<name>A0A9N8DKE2_9STRA</name>
<evidence type="ECO:0000256" key="1">
    <source>
        <dbReference type="ARBA" id="ARBA00022714"/>
    </source>
</evidence>
<dbReference type="CDD" id="cd00207">
    <property type="entry name" value="fer2"/>
    <property type="match status" value="1"/>
</dbReference>
<keyword evidence="1" id="KW-0001">2Fe-2S</keyword>
<dbReference type="Proteomes" id="UP001153069">
    <property type="component" value="Unassembled WGS sequence"/>
</dbReference>
<dbReference type="GO" id="GO:0009055">
    <property type="term" value="F:electron transfer activity"/>
    <property type="evidence" value="ECO:0007669"/>
    <property type="project" value="TreeGrafter"/>
</dbReference>
<feature type="signal peptide" evidence="5">
    <location>
        <begin position="1"/>
        <end position="19"/>
    </location>
</feature>
<comment type="caution">
    <text evidence="6">The sequence shown here is derived from an EMBL/GenBank/DDBJ whole genome shotgun (WGS) entry which is preliminary data.</text>
</comment>
<organism evidence="6 7">
    <name type="scientific">Seminavis robusta</name>
    <dbReference type="NCBI Taxonomy" id="568900"/>
    <lineage>
        <taxon>Eukaryota</taxon>
        <taxon>Sar</taxon>
        <taxon>Stramenopiles</taxon>
        <taxon>Ochrophyta</taxon>
        <taxon>Bacillariophyta</taxon>
        <taxon>Bacillariophyceae</taxon>
        <taxon>Bacillariophycidae</taxon>
        <taxon>Naviculales</taxon>
        <taxon>Naviculaceae</taxon>
        <taxon>Seminavis</taxon>
    </lineage>
</organism>
<dbReference type="PANTHER" id="PTHR23426:SF67">
    <property type="entry name" value="2FE-2S FERREDOXIN-TYPE DOMAIN-CONTAINING PROTEIN"/>
    <property type="match status" value="1"/>
</dbReference>
<keyword evidence="2" id="KW-0479">Metal-binding</keyword>
<dbReference type="GO" id="GO:0046872">
    <property type="term" value="F:metal ion binding"/>
    <property type="evidence" value="ECO:0007669"/>
    <property type="project" value="UniProtKB-KW"/>
</dbReference>
<dbReference type="InterPro" id="IPR001041">
    <property type="entry name" value="2Fe-2S_ferredoxin-type"/>
</dbReference>
<evidence type="ECO:0000256" key="3">
    <source>
        <dbReference type="ARBA" id="ARBA00023004"/>
    </source>
</evidence>
<reference evidence="6" key="1">
    <citation type="submission" date="2020-06" db="EMBL/GenBank/DDBJ databases">
        <authorList>
            <consortium name="Plant Systems Biology data submission"/>
        </authorList>
    </citation>
    <scope>NUCLEOTIDE SEQUENCE</scope>
    <source>
        <strain evidence="6">D6</strain>
    </source>
</reference>
<dbReference type="GO" id="GO:0051537">
    <property type="term" value="F:2 iron, 2 sulfur cluster binding"/>
    <property type="evidence" value="ECO:0007669"/>
    <property type="project" value="UniProtKB-KW"/>
</dbReference>
<dbReference type="OrthoDB" id="5987010at2759"/>
<keyword evidence="3" id="KW-0408">Iron</keyword>
<accession>A0A9N8DKE2</accession>
<keyword evidence="5" id="KW-0732">Signal</keyword>
<keyword evidence="7" id="KW-1185">Reference proteome</keyword>
<feature type="chain" id="PRO_5040112176" evidence="5">
    <location>
        <begin position="20"/>
        <end position="336"/>
    </location>
</feature>